<keyword evidence="7 10" id="KW-0496">Mitochondrion</keyword>
<dbReference type="AlphaFoldDB" id="A0A139A9W2"/>
<dbReference type="GO" id="GO:0005758">
    <property type="term" value="C:mitochondrial intermembrane space"/>
    <property type="evidence" value="ECO:0007669"/>
    <property type="project" value="EnsemblFungi"/>
</dbReference>
<feature type="region of interest" description="Disordered" evidence="11">
    <location>
        <begin position="1"/>
        <end position="73"/>
    </location>
</feature>
<reference evidence="12 13" key="1">
    <citation type="journal article" date="2015" name="Genome Biol. Evol.">
        <title>Phylogenomic analyses indicate that early fungi evolved digesting cell walls of algal ancestors of land plants.</title>
        <authorList>
            <person name="Chang Y."/>
            <person name="Wang S."/>
            <person name="Sekimoto S."/>
            <person name="Aerts A.L."/>
            <person name="Choi C."/>
            <person name="Clum A."/>
            <person name="LaButti K.M."/>
            <person name="Lindquist E.A."/>
            <person name="Yee Ngan C."/>
            <person name="Ohm R.A."/>
            <person name="Salamov A.A."/>
            <person name="Grigoriev I.V."/>
            <person name="Spatafora J.W."/>
            <person name="Berbee M.L."/>
        </authorList>
    </citation>
    <scope>NUCLEOTIDE SEQUENCE [LARGE SCALE GENOMIC DNA]</scope>
    <source>
        <strain evidence="12 13">JEL478</strain>
    </source>
</reference>
<dbReference type="STRING" id="1344416.A0A139A9W2"/>
<keyword evidence="13" id="KW-1185">Reference proteome</keyword>
<evidence type="ECO:0000256" key="10">
    <source>
        <dbReference type="RuleBase" id="RU363130"/>
    </source>
</evidence>
<keyword evidence="9 10" id="KW-0456">Lyase</keyword>
<evidence type="ECO:0000313" key="13">
    <source>
        <dbReference type="Proteomes" id="UP000070544"/>
    </source>
</evidence>
<protein>
    <recommendedName>
        <fullName evidence="10">Holocytochrome c-type synthase</fullName>
        <ecNumber evidence="10">4.4.1.17</ecNumber>
    </recommendedName>
</protein>
<evidence type="ECO:0000256" key="5">
    <source>
        <dbReference type="ARBA" id="ARBA00022792"/>
    </source>
</evidence>
<feature type="compositionally biased region" description="Basic and acidic residues" evidence="11">
    <location>
        <begin position="64"/>
        <end position="73"/>
    </location>
</feature>
<dbReference type="Pfam" id="PF01265">
    <property type="entry name" value="Cyto_heme_lyase"/>
    <property type="match status" value="1"/>
</dbReference>
<name>A0A139A9W2_GONPJ</name>
<dbReference type="OMA" id="KARFWLF"/>
<accession>A0A139A9W2</accession>
<sequence length="237" mass="27424">MGSLPPDHPFYKHQQDYLRKQEAESTKERINPRNMMPELSQSPHPEQRVVLPTERTFSTIPKSESTDMDEKSYGAKTDTTWVYPSPQQFYNALKRKGWETPEEEIPVMVQIHNFLNEACWHEILRWERMHQTACGAPTLLRFQGRPSELSPKARLYTTLLGTPPPFDRHDWTVDRCGKPVRYVIDYYSGPDEVDGNPSFIVDVRPALDSPTAVVDRLRMVMKSFTDRWSSGEAAPQT</sequence>
<evidence type="ECO:0000256" key="2">
    <source>
        <dbReference type="ARBA" id="ARBA00007255"/>
    </source>
</evidence>
<keyword evidence="4 10" id="KW-0479">Metal-binding</keyword>
<proteinExistence type="inferred from homology"/>
<dbReference type="PANTHER" id="PTHR12743">
    <property type="entry name" value="CYTOCHROME C1 HEME LYASE"/>
    <property type="match status" value="1"/>
</dbReference>
<dbReference type="InterPro" id="IPR000511">
    <property type="entry name" value="Holocyt_c/c1_synthase"/>
</dbReference>
<evidence type="ECO:0000256" key="8">
    <source>
        <dbReference type="ARBA" id="ARBA00023136"/>
    </source>
</evidence>
<comment type="catalytic activity">
    <reaction evidence="10">
        <text>holo-[cytochrome c] = apo-[cytochrome c] + heme b</text>
        <dbReference type="Rhea" id="RHEA:22648"/>
        <dbReference type="Rhea" id="RHEA-COMP:10725"/>
        <dbReference type="Rhea" id="RHEA-COMP:10726"/>
        <dbReference type="ChEBI" id="CHEBI:29950"/>
        <dbReference type="ChEBI" id="CHEBI:60344"/>
        <dbReference type="ChEBI" id="CHEBI:83739"/>
        <dbReference type="EC" id="4.4.1.17"/>
    </reaction>
</comment>
<dbReference type="GO" id="GO:0005743">
    <property type="term" value="C:mitochondrial inner membrane"/>
    <property type="evidence" value="ECO:0007669"/>
    <property type="project" value="UniProtKB-SubCell"/>
</dbReference>
<evidence type="ECO:0000313" key="12">
    <source>
        <dbReference type="EMBL" id="KXS13478.1"/>
    </source>
</evidence>
<keyword evidence="6 10" id="KW-0408">Iron</keyword>
<comment type="function">
    <text evidence="10">Lyase that catalyzes the covalent linking of the heme group to the cytochrome C apoprotein to produce the mature functional cytochrome.</text>
</comment>
<keyword evidence="8 10" id="KW-0472">Membrane</keyword>
<dbReference type="EC" id="4.4.1.17" evidence="10"/>
<evidence type="ECO:0000256" key="9">
    <source>
        <dbReference type="ARBA" id="ARBA00023239"/>
    </source>
</evidence>
<dbReference type="EMBL" id="KQ965777">
    <property type="protein sequence ID" value="KXS13478.1"/>
    <property type="molecule type" value="Genomic_DNA"/>
</dbReference>
<keyword evidence="5 10" id="KW-0999">Mitochondrion inner membrane</keyword>
<dbReference type="PANTHER" id="PTHR12743:SF3">
    <property type="entry name" value="HOLOCYTOCHROME-C SYNTHASE"/>
    <property type="match status" value="1"/>
</dbReference>
<keyword evidence="3 10" id="KW-0349">Heme</keyword>
<evidence type="ECO:0000256" key="7">
    <source>
        <dbReference type="ARBA" id="ARBA00023128"/>
    </source>
</evidence>
<dbReference type="GO" id="GO:0004408">
    <property type="term" value="F:holocytochrome-c synthase activity"/>
    <property type="evidence" value="ECO:0007669"/>
    <property type="project" value="UniProtKB-EC"/>
</dbReference>
<evidence type="ECO:0000256" key="4">
    <source>
        <dbReference type="ARBA" id="ARBA00022723"/>
    </source>
</evidence>
<evidence type="ECO:0000256" key="6">
    <source>
        <dbReference type="ARBA" id="ARBA00023004"/>
    </source>
</evidence>
<evidence type="ECO:0000256" key="11">
    <source>
        <dbReference type="SAM" id="MobiDB-lite"/>
    </source>
</evidence>
<dbReference type="GO" id="GO:0046872">
    <property type="term" value="F:metal ion binding"/>
    <property type="evidence" value="ECO:0007669"/>
    <property type="project" value="UniProtKB-KW"/>
</dbReference>
<comment type="similarity">
    <text evidence="2 10">Belongs to the cytochrome c-type heme lyase family.</text>
</comment>
<feature type="compositionally biased region" description="Basic and acidic residues" evidence="11">
    <location>
        <begin position="9"/>
        <end position="31"/>
    </location>
</feature>
<gene>
    <name evidence="12" type="ORF">M427DRAFT_100498</name>
</gene>
<dbReference type="OrthoDB" id="4243at2759"/>
<evidence type="ECO:0000256" key="1">
    <source>
        <dbReference type="ARBA" id="ARBA00004273"/>
    </source>
</evidence>
<organism evidence="12 13">
    <name type="scientific">Gonapodya prolifera (strain JEL478)</name>
    <name type="common">Monoblepharis prolifera</name>
    <dbReference type="NCBI Taxonomy" id="1344416"/>
    <lineage>
        <taxon>Eukaryota</taxon>
        <taxon>Fungi</taxon>
        <taxon>Fungi incertae sedis</taxon>
        <taxon>Chytridiomycota</taxon>
        <taxon>Chytridiomycota incertae sedis</taxon>
        <taxon>Monoblepharidomycetes</taxon>
        <taxon>Monoblepharidales</taxon>
        <taxon>Gonapodyaceae</taxon>
        <taxon>Gonapodya</taxon>
    </lineage>
</organism>
<dbReference type="PROSITE" id="PS00822">
    <property type="entry name" value="CYTO_HEME_LYASE_2"/>
    <property type="match status" value="1"/>
</dbReference>
<dbReference type="Proteomes" id="UP000070544">
    <property type="component" value="Unassembled WGS sequence"/>
</dbReference>
<evidence type="ECO:0000256" key="3">
    <source>
        <dbReference type="ARBA" id="ARBA00022617"/>
    </source>
</evidence>
<comment type="subcellular location">
    <subcellularLocation>
        <location evidence="1 10">Mitochondrion inner membrane</location>
    </subcellularLocation>
</comment>